<organism evidence="13 14">
    <name type="scientific">Phaseolus coccineus</name>
    <name type="common">Scarlet runner bean</name>
    <name type="synonym">Phaseolus multiflorus</name>
    <dbReference type="NCBI Taxonomy" id="3886"/>
    <lineage>
        <taxon>Eukaryota</taxon>
        <taxon>Viridiplantae</taxon>
        <taxon>Streptophyta</taxon>
        <taxon>Embryophyta</taxon>
        <taxon>Tracheophyta</taxon>
        <taxon>Spermatophyta</taxon>
        <taxon>Magnoliopsida</taxon>
        <taxon>eudicotyledons</taxon>
        <taxon>Gunneridae</taxon>
        <taxon>Pentapetalae</taxon>
        <taxon>rosids</taxon>
        <taxon>fabids</taxon>
        <taxon>Fabales</taxon>
        <taxon>Fabaceae</taxon>
        <taxon>Papilionoideae</taxon>
        <taxon>50 kb inversion clade</taxon>
        <taxon>NPAAA clade</taxon>
        <taxon>indigoferoid/millettioid clade</taxon>
        <taxon>Phaseoleae</taxon>
        <taxon>Phaseolus</taxon>
    </lineage>
</organism>
<dbReference type="SUPFAM" id="SSF48264">
    <property type="entry name" value="Cytochrome P450"/>
    <property type="match status" value="1"/>
</dbReference>
<evidence type="ECO:0000313" key="13">
    <source>
        <dbReference type="EMBL" id="KAK7378210.1"/>
    </source>
</evidence>
<evidence type="ECO:0000256" key="1">
    <source>
        <dbReference type="ARBA" id="ARBA00001971"/>
    </source>
</evidence>
<evidence type="ECO:0000256" key="8">
    <source>
        <dbReference type="ARBA" id="ARBA00023033"/>
    </source>
</evidence>
<feature type="binding site" description="axial binding residue" evidence="10">
    <location>
        <position position="454"/>
    </location>
    <ligand>
        <name>heme</name>
        <dbReference type="ChEBI" id="CHEBI:30413"/>
    </ligand>
    <ligandPart>
        <name>Fe</name>
        <dbReference type="ChEBI" id="CHEBI:18248"/>
    </ligandPart>
</feature>
<evidence type="ECO:0000256" key="4">
    <source>
        <dbReference type="ARBA" id="ARBA00022617"/>
    </source>
</evidence>
<keyword evidence="7 10" id="KW-0408">Iron</keyword>
<dbReference type="GO" id="GO:0020037">
    <property type="term" value="F:heme binding"/>
    <property type="evidence" value="ECO:0007669"/>
    <property type="project" value="InterPro"/>
</dbReference>
<evidence type="ECO:0000256" key="2">
    <source>
        <dbReference type="ARBA" id="ARBA00004370"/>
    </source>
</evidence>
<evidence type="ECO:0000256" key="6">
    <source>
        <dbReference type="ARBA" id="ARBA00023002"/>
    </source>
</evidence>
<reference evidence="13 14" key="1">
    <citation type="submission" date="2024-01" db="EMBL/GenBank/DDBJ databases">
        <title>The genomes of 5 underutilized Papilionoideae crops provide insights into root nodulation and disease resistanc.</title>
        <authorList>
            <person name="Jiang F."/>
        </authorList>
    </citation>
    <scope>NUCLEOTIDE SEQUENCE [LARGE SCALE GENOMIC DNA]</scope>
    <source>
        <strain evidence="13">JINMINGXINNONG_FW02</strain>
        <tissue evidence="13">Leaves</tissue>
    </source>
</reference>
<evidence type="ECO:0000256" key="11">
    <source>
        <dbReference type="RuleBase" id="RU000461"/>
    </source>
</evidence>
<dbReference type="FunFam" id="1.10.630.10:FF:000019">
    <property type="entry name" value="Cytochrome P450 family protein"/>
    <property type="match status" value="1"/>
</dbReference>
<dbReference type="Pfam" id="PF00067">
    <property type="entry name" value="p450"/>
    <property type="match status" value="1"/>
</dbReference>
<keyword evidence="9 12" id="KW-0472">Membrane</keyword>
<keyword evidence="12" id="KW-1133">Transmembrane helix</keyword>
<dbReference type="AlphaFoldDB" id="A0AAN9NRV8"/>
<comment type="similarity">
    <text evidence="3 11">Belongs to the cytochrome P450 family.</text>
</comment>
<feature type="transmembrane region" description="Helical" evidence="12">
    <location>
        <begin position="6"/>
        <end position="26"/>
    </location>
</feature>
<dbReference type="PRINTS" id="PR00463">
    <property type="entry name" value="EP450I"/>
</dbReference>
<dbReference type="InterPro" id="IPR017972">
    <property type="entry name" value="Cyt_P450_CS"/>
</dbReference>
<dbReference type="GO" id="GO:0005506">
    <property type="term" value="F:iron ion binding"/>
    <property type="evidence" value="ECO:0007669"/>
    <property type="project" value="InterPro"/>
</dbReference>
<dbReference type="GO" id="GO:0016705">
    <property type="term" value="F:oxidoreductase activity, acting on paired donors, with incorporation or reduction of molecular oxygen"/>
    <property type="evidence" value="ECO:0007669"/>
    <property type="project" value="InterPro"/>
</dbReference>
<evidence type="ECO:0000256" key="5">
    <source>
        <dbReference type="ARBA" id="ARBA00022723"/>
    </source>
</evidence>
<dbReference type="InterPro" id="IPR002401">
    <property type="entry name" value="Cyt_P450_E_grp-I"/>
</dbReference>
<dbReference type="CDD" id="cd20655">
    <property type="entry name" value="CYP93"/>
    <property type="match status" value="1"/>
</dbReference>
<comment type="cofactor">
    <cofactor evidence="1 10">
        <name>heme</name>
        <dbReference type="ChEBI" id="CHEBI:30413"/>
    </cofactor>
</comment>
<comment type="caution">
    <text evidence="13">The sequence shown here is derived from an EMBL/GenBank/DDBJ whole genome shotgun (WGS) entry which is preliminary data.</text>
</comment>
<keyword evidence="14" id="KW-1185">Reference proteome</keyword>
<evidence type="ECO:0000256" key="9">
    <source>
        <dbReference type="ARBA" id="ARBA00023136"/>
    </source>
</evidence>
<evidence type="ECO:0000313" key="14">
    <source>
        <dbReference type="Proteomes" id="UP001374584"/>
    </source>
</evidence>
<dbReference type="PANTHER" id="PTHR47943">
    <property type="entry name" value="CYTOCHROME P450 93A3-LIKE"/>
    <property type="match status" value="1"/>
</dbReference>
<dbReference type="EMBL" id="JAYMYR010000002">
    <property type="protein sequence ID" value="KAK7378210.1"/>
    <property type="molecule type" value="Genomic_DNA"/>
</dbReference>
<keyword evidence="4 10" id="KW-0349">Heme</keyword>
<dbReference type="Gene3D" id="1.10.630.10">
    <property type="entry name" value="Cytochrome P450"/>
    <property type="match status" value="1"/>
</dbReference>
<dbReference type="InterPro" id="IPR036396">
    <property type="entry name" value="Cyt_P450_sf"/>
</dbReference>
<keyword evidence="8 11" id="KW-0503">Monooxygenase</keyword>
<evidence type="ECO:0000256" key="3">
    <source>
        <dbReference type="ARBA" id="ARBA00010617"/>
    </source>
</evidence>
<dbReference type="GO" id="GO:0004497">
    <property type="term" value="F:monooxygenase activity"/>
    <property type="evidence" value="ECO:0007669"/>
    <property type="project" value="UniProtKB-KW"/>
</dbReference>
<gene>
    <name evidence="13" type="ORF">VNO80_03648</name>
</gene>
<evidence type="ECO:0000256" key="7">
    <source>
        <dbReference type="ARBA" id="ARBA00023004"/>
    </source>
</evidence>
<proteinExistence type="inferred from homology"/>
<dbReference type="PROSITE" id="PS00086">
    <property type="entry name" value="CYTOCHROME_P450"/>
    <property type="match status" value="1"/>
</dbReference>
<dbReference type="Proteomes" id="UP001374584">
    <property type="component" value="Unassembled WGS sequence"/>
</dbReference>
<protein>
    <submittedName>
        <fullName evidence="13">Uncharacterized protein</fullName>
    </submittedName>
</protein>
<dbReference type="PRINTS" id="PR00385">
    <property type="entry name" value="P450"/>
</dbReference>
<sequence>MADYYQDYILLFITCLVSTIVVRAILSRKQNNTNRPPSPPALPIIGHLHLLAPIPHQALHKLSIRYGPIMHLFLGSVPCVIASTPEAAREFLKTHETRFSNRPQSSAGDFLTYGSQNFTLAPYGPYWKFMKKICMSELLGGPTLSQLLPLRRQETLRFLRLMLQKGKAGEAIDVGRELLKLSNNVVSRMLMSQTCCEDDNEAEEVRKLVQDTVLLIGKFNVSDFVWFFKNWDVQGFRKRLKEIRDRFDTMMERVIKEHQEERKKRKEVGSRDGQIKDLLDVLLDIHEDENSDIKLTEENIKAFILDVFTAGTDTSALTIEWALAELINHPDVMERAREEIDAVIGSGRLVEESDIVNLSYLQAIVKETLRIHPAGPLIARESSESCTIWGHEIPPKTQLFVNVWAIGRDPKHWENPLEFRPERFLSEKENGKSQLDVRGQYFHLLPFGSGRRSCPGTSLGLQVVQTNLAAMIQCFEWKVKGGNETVDMEEKPGLTLSRAHPLVCVPVPRLNPFPPL</sequence>
<keyword evidence="6 11" id="KW-0560">Oxidoreductase</keyword>
<evidence type="ECO:0000256" key="10">
    <source>
        <dbReference type="PIRSR" id="PIRSR602401-1"/>
    </source>
</evidence>
<name>A0AAN9NRV8_PHACN</name>
<dbReference type="GO" id="GO:0016020">
    <property type="term" value="C:membrane"/>
    <property type="evidence" value="ECO:0007669"/>
    <property type="project" value="UniProtKB-SubCell"/>
</dbReference>
<dbReference type="PANTHER" id="PTHR47943:SF8">
    <property type="entry name" value="CYTOCHROME P450"/>
    <property type="match status" value="1"/>
</dbReference>
<evidence type="ECO:0000256" key="12">
    <source>
        <dbReference type="SAM" id="Phobius"/>
    </source>
</evidence>
<comment type="subcellular location">
    <subcellularLocation>
        <location evidence="2">Membrane</location>
    </subcellularLocation>
</comment>
<dbReference type="InterPro" id="IPR001128">
    <property type="entry name" value="Cyt_P450"/>
</dbReference>
<accession>A0AAN9NRV8</accession>
<keyword evidence="12" id="KW-0812">Transmembrane</keyword>
<keyword evidence="5 10" id="KW-0479">Metal-binding</keyword>